<dbReference type="Proteomes" id="UP000268669">
    <property type="component" value="Chromosome"/>
</dbReference>
<evidence type="ECO:0000259" key="1">
    <source>
        <dbReference type="Pfam" id="PF13391"/>
    </source>
</evidence>
<dbReference type="RefSeq" id="WP_123784297.1">
    <property type="nucleotide sequence ID" value="NZ_CP033713.1"/>
</dbReference>
<name>A0ABN5R289_YERPU</name>
<keyword evidence="2" id="KW-0378">Hydrolase</keyword>
<keyword evidence="2" id="KW-0540">Nuclease</keyword>
<protein>
    <submittedName>
        <fullName evidence="2">HNH endonuclease</fullName>
    </submittedName>
</protein>
<accession>A0ABN5R289</accession>
<gene>
    <name evidence="2" type="ORF">EGX47_00955</name>
</gene>
<keyword evidence="3" id="KW-1185">Reference proteome</keyword>
<keyword evidence="2" id="KW-0255">Endonuclease</keyword>
<dbReference type="EMBL" id="CP033713">
    <property type="protein sequence ID" value="AYW90040.1"/>
    <property type="molecule type" value="Genomic_DNA"/>
</dbReference>
<feature type="domain" description="HNH nuclease" evidence="1">
    <location>
        <begin position="194"/>
        <end position="240"/>
    </location>
</feature>
<organism evidence="2 3">
    <name type="scientific">Yersinia pseudotuberculosis</name>
    <dbReference type="NCBI Taxonomy" id="633"/>
    <lineage>
        <taxon>Bacteria</taxon>
        <taxon>Pseudomonadati</taxon>
        <taxon>Pseudomonadota</taxon>
        <taxon>Gammaproteobacteria</taxon>
        <taxon>Enterobacterales</taxon>
        <taxon>Yersiniaceae</taxon>
        <taxon>Yersinia</taxon>
    </lineage>
</organism>
<dbReference type="Pfam" id="PF13391">
    <property type="entry name" value="HNH_2"/>
    <property type="match status" value="1"/>
</dbReference>
<dbReference type="InterPro" id="IPR003615">
    <property type="entry name" value="HNH_nuc"/>
</dbReference>
<proteinExistence type="predicted"/>
<dbReference type="GO" id="GO:0004519">
    <property type="term" value="F:endonuclease activity"/>
    <property type="evidence" value="ECO:0007669"/>
    <property type="project" value="UniProtKB-KW"/>
</dbReference>
<reference evidence="2" key="1">
    <citation type="submission" date="2018-11" db="EMBL/GenBank/DDBJ databases">
        <title>FDA dAtabase for Regulatory Grade micrObial Sequences (FDA-ARGOS): Supporting development and validation of Infectious Disease Dx tests.</title>
        <authorList>
            <person name="Bliska J."/>
            <person name="Cleland M.-M."/>
            <person name="Tallon L."/>
            <person name="Sadzewicz L."/>
            <person name="Zhao X."/>
            <person name="Vavikolanu K."/>
            <person name="Mehta A."/>
            <person name="Aluvathingal J."/>
            <person name="Nadendla S."/>
            <person name="Yan Y."/>
            <person name="Sichtig H."/>
        </authorList>
    </citation>
    <scope>NUCLEOTIDE SEQUENCE [LARGE SCALE GENOMIC DNA]</scope>
    <source>
        <strain evidence="2">FDAARGOS_581</strain>
    </source>
</reference>
<evidence type="ECO:0000313" key="3">
    <source>
        <dbReference type="Proteomes" id="UP000268669"/>
    </source>
</evidence>
<sequence>MKIISSDNIEINASFSIESIDGIFGLVLESRGGAKGKSNERNTEYTTALDIILSRLQQYEIETIQVSIVSSMALKLWLAQERLLIIDNNSSININSYSIPELRRKLCRAQELFKSNPDSKGGNGTKRIIISTSLNENEWMMLAQGKIQENDEINSSFKFENIDSARERSVELVSVRRGQSSFRKKLLSAYGFKCAITSTKVVETLEAAHIYPYMGKATNHISNGIILRSDIHNLFDLGMINIGLDYKVNISPALECSEYYIYNNTIINLPEKYELHPSLISLKERNRLFN</sequence>
<evidence type="ECO:0000313" key="2">
    <source>
        <dbReference type="EMBL" id="AYW90040.1"/>
    </source>
</evidence>